<evidence type="ECO:0000313" key="1">
    <source>
        <dbReference type="EMBL" id="KAF1939279.1"/>
    </source>
</evidence>
<sequence length="243" mass="27057">LDYERQGKVVLHSQGHVLVHNPKHKTDKTTTLYAAIRMVNTLSNKQQTTLCTLISMVNSTAPTTTTSSEQGNNFHMRIFGAWFRFSNLPSITKERMHKDSAEATVNLLAYLDASLDKTSTLLQHFDPTAALSMRHHHHKVDRYLRKAALLSATTFLAKEENQNTSTLRIGGLGTSLAVSHGEGTLYHYDNDHYPAHYTVIFVLGRGATLHLPEVGRGFHLKPGDSIAFSASQQMHKIEADPPD</sequence>
<gene>
    <name evidence="1" type="ORF">EJ02DRAFT_296184</name>
</gene>
<organism evidence="1 2">
    <name type="scientific">Clathrospora elynae</name>
    <dbReference type="NCBI Taxonomy" id="706981"/>
    <lineage>
        <taxon>Eukaryota</taxon>
        <taxon>Fungi</taxon>
        <taxon>Dikarya</taxon>
        <taxon>Ascomycota</taxon>
        <taxon>Pezizomycotina</taxon>
        <taxon>Dothideomycetes</taxon>
        <taxon>Pleosporomycetidae</taxon>
        <taxon>Pleosporales</taxon>
        <taxon>Diademaceae</taxon>
        <taxon>Clathrospora</taxon>
    </lineage>
</organism>
<evidence type="ECO:0000313" key="2">
    <source>
        <dbReference type="Proteomes" id="UP000800038"/>
    </source>
</evidence>
<proteinExistence type="predicted"/>
<keyword evidence="2" id="KW-1185">Reference proteome</keyword>
<accession>A0A6A5SIR0</accession>
<name>A0A6A5SIR0_9PLEO</name>
<reference evidence="1" key="1">
    <citation type="journal article" date="2020" name="Stud. Mycol.">
        <title>101 Dothideomycetes genomes: a test case for predicting lifestyles and emergence of pathogens.</title>
        <authorList>
            <person name="Haridas S."/>
            <person name="Albert R."/>
            <person name="Binder M."/>
            <person name="Bloem J."/>
            <person name="Labutti K."/>
            <person name="Salamov A."/>
            <person name="Andreopoulos B."/>
            <person name="Baker S."/>
            <person name="Barry K."/>
            <person name="Bills G."/>
            <person name="Bluhm B."/>
            <person name="Cannon C."/>
            <person name="Castanera R."/>
            <person name="Culley D."/>
            <person name="Daum C."/>
            <person name="Ezra D."/>
            <person name="Gonzalez J."/>
            <person name="Henrissat B."/>
            <person name="Kuo A."/>
            <person name="Liang C."/>
            <person name="Lipzen A."/>
            <person name="Lutzoni F."/>
            <person name="Magnuson J."/>
            <person name="Mondo S."/>
            <person name="Nolan M."/>
            <person name="Ohm R."/>
            <person name="Pangilinan J."/>
            <person name="Park H.-J."/>
            <person name="Ramirez L."/>
            <person name="Alfaro M."/>
            <person name="Sun H."/>
            <person name="Tritt A."/>
            <person name="Yoshinaga Y."/>
            <person name="Zwiers L.-H."/>
            <person name="Turgeon B."/>
            <person name="Goodwin S."/>
            <person name="Spatafora J."/>
            <person name="Crous P."/>
            <person name="Grigoriev I."/>
        </authorList>
    </citation>
    <scope>NUCLEOTIDE SEQUENCE</scope>
    <source>
        <strain evidence="1">CBS 161.51</strain>
    </source>
</reference>
<dbReference type="Proteomes" id="UP000800038">
    <property type="component" value="Unassembled WGS sequence"/>
</dbReference>
<feature type="non-terminal residue" evidence="1">
    <location>
        <position position="1"/>
    </location>
</feature>
<dbReference type="EMBL" id="ML976085">
    <property type="protein sequence ID" value="KAF1939279.1"/>
    <property type="molecule type" value="Genomic_DNA"/>
</dbReference>
<dbReference type="Gene3D" id="3.60.130.30">
    <property type="match status" value="1"/>
</dbReference>
<feature type="non-terminal residue" evidence="1">
    <location>
        <position position="243"/>
    </location>
</feature>
<protein>
    <submittedName>
        <fullName evidence="1">Uncharacterized protein</fullName>
    </submittedName>
</protein>
<dbReference type="AlphaFoldDB" id="A0A6A5SIR0"/>